<gene>
    <name evidence="4" type="primary">fbxl6</name>
</gene>
<feature type="domain" description="F-box" evidence="3">
    <location>
        <begin position="151"/>
        <end position="197"/>
    </location>
</feature>
<feature type="compositionally biased region" description="Basic residues" evidence="2">
    <location>
        <begin position="101"/>
        <end position="117"/>
    </location>
</feature>
<dbReference type="GO" id="GO:0005634">
    <property type="term" value="C:nucleus"/>
    <property type="evidence" value="ECO:0007669"/>
    <property type="project" value="TreeGrafter"/>
</dbReference>
<dbReference type="FunFam" id="1.20.1280.50:FF:000035">
    <property type="entry name" value="F-box/LRR-repeat protein 6 isoform X2"/>
    <property type="match status" value="1"/>
</dbReference>
<dbReference type="GeneID" id="108933332"/>
<dbReference type="GO" id="GO:0005829">
    <property type="term" value="C:cytosol"/>
    <property type="evidence" value="ECO:0007669"/>
    <property type="project" value="TreeGrafter"/>
</dbReference>
<dbReference type="SMART" id="SM00367">
    <property type="entry name" value="LRR_CC"/>
    <property type="match status" value="3"/>
</dbReference>
<keyword evidence="1" id="KW-0833">Ubl conjugation pathway</keyword>
<dbReference type="InterPro" id="IPR006553">
    <property type="entry name" value="Leu-rich_rpt_Cys-con_subtyp"/>
</dbReference>
<evidence type="ECO:0000259" key="3">
    <source>
        <dbReference type="Pfam" id="PF12937"/>
    </source>
</evidence>
<dbReference type="Gene3D" id="1.20.1280.50">
    <property type="match status" value="1"/>
</dbReference>
<dbReference type="CTD" id="26233"/>
<dbReference type="SUPFAM" id="SSF52047">
    <property type="entry name" value="RNI-like"/>
    <property type="match status" value="1"/>
</dbReference>
<dbReference type="Ensembl" id="ENSSFOT00015014918.2">
    <property type="protein sequence ID" value="ENSSFOP00015014742.1"/>
    <property type="gene ID" value="ENSSFOG00015009500.2"/>
</dbReference>
<reference evidence="4 5" key="1">
    <citation type="submission" date="2019-04" db="EMBL/GenBank/DDBJ databases">
        <authorList>
            <consortium name="Wellcome Sanger Institute Data Sharing"/>
        </authorList>
    </citation>
    <scope>NUCLEOTIDE SEQUENCE [LARGE SCALE GENOMIC DNA]</scope>
</reference>
<evidence type="ECO:0000256" key="2">
    <source>
        <dbReference type="SAM" id="MobiDB-lite"/>
    </source>
</evidence>
<organism evidence="4 5">
    <name type="scientific">Scleropages formosus</name>
    <name type="common">Asian bonytongue</name>
    <name type="synonym">Osteoglossum formosum</name>
    <dbReference type="NCBI Taxonomy" id="113540"/>
    <lineage>
        <taxon>Eukaryota</taxon>
        <taxon>Metazoa</taxon>
        <taxon>Chordata</taxon>
        <taxon>Craniata</taxon>
        <taxon>Vertebrata</taxon>
        <taxon>Euteleostomi</taxon>
        <taxon>Actinopterygii</taxon>
        <taxon>Neopterygii</taxon>
        <taxon>Teleostei</taxon>
        <taxon>Osteoglossocephala</taxon>
        <taxon>Osteoglossomorpha</taxon>
        <taxon>Osteoglossiformes</taxon>
        <taxon>Osteoglossidae</taxon>
        <taxon>Scleropages</taxon>
    </lineage>
</organism>
<protein>
    <recommendedName>
        <fullName evidence="3">F-box domain-containing protein</fullName>
    </recommendedName>
</protein>
<dbReference type="InterPro" id="IPR032675">
    <property type="entry name" value="LRR_dom_sf"/>
</dbReference>
<dbReference type="Proteomes" id="UP000694397">
    <property type="component" value="Chromosome 23"/>
</dbReference>
<proteinExistence type="predicted"/>
<sequence>MEDIYDQGVESSNVHLQPGQSDSNDPDSPRTSGGGSHEAKPPKRKLSTFTDGKRKRRAKTVRRSRPGYTIQEGEDMLLIISNINKYDSVFKTKRKVCKRRVTSKGKVKVPAAKRKNKPSKDEIGEEALSHNAGLKETGNDGEQLTDSWGQNLPVELLVNIFHLVVNQEGAVPFLCRAARVCHLWNFAASNPILWRDVSVGYCWIEPGKTQLPKMELKIKNTVSWLAQNRFSQLREFSLSHWKKHVSYVVQVVSQSCPHLTSLKLSYCVDATEKTFQSLNSCPSLETINIQYSEVHIEGLVLFLEKCGNQIKKILFTYGPKIDKLLSVIARGCCPELKLLEINTKLGSGFCQLPICIQTLQSGCPKLQVFRILNITPIIKTVRRTSDCTPGFPHLEELCLATSAVSFMTDQNLMSVLHSSPKLRVLDLRGCPRITTALLAALPCQDLECLYWGLYLSSSMVSSKKGLYLLTEKWSDTLRELDLTSQPFSEEDLEIAMGNLTCSKGADLLQSLNLSSTKVNTNTVRAVITQCSKLSYLNLSSCRCLPRGLKRVYRCPEDINQLLDKL</sequence>
<dbReference type="PANTHER" id="PTHR16134">
    <property type="entry name" value="F-BOX/TPR REPEAT PROTEIN POF3"/>
    <property type="match status" value="1"/>
</dbReference>
<reference evidence="4" key="2">
    <citation type="submission" date="2025-08" db="UniProtKB">
        <authorList>
            <consortium name="Ensembl"/>
        </authorList>
    </citation>
    <scope>IDENTIFICATION</scope>
</reference>
<feature type="region of interest" description="Disordered" evidence="2">
    <location>
        <begin position="101"/>
        <end position="142"/>
    </location>
</feature>
<keyword evidence="5" id="KW-1185">Reference proteome</keyword>
<feature type="compositionally biased region" description="Polar residues" evidence="2">
    <location>
        <begin position="9"/>
        <end position="23"/>
    </location>
</feature>
<dbReference type="Pfam" id="PF12937">
    <property type="entry name" value="F-box-like"/>
    <property type="match status" value="1"/>
</dbReference>
<dbReference type="InterPro" id="IPR036047">
    <property type="entry name" value="F-box-like_dom_sf"/>
</dbReference>
<dbReference type="CDD" id="cd22119">
    <property type="entry name" value="F-box_FBXL6"/>
    <property type="match status" value="1"/>
</dbReference>
<dbReference type="PANTHER" id="PTHR16134:SF119">
    <property type="entry name" value="AT02038P-RELATED"/>
    <property type="match status" value="1"/>
</dbReference>
<dbReference type="OrthoDB" id="3134645at2759"/>
<feature type="region of interest" description="Disordered" evidence="2">
    <location>
        <begin position="1"/>
        <end position="67"/>
    </location>
</feature>
<evidence type="ECO:0000313" key="4">
    <source>
        <dbReference type="Ensembl" id="ENSSFOP00015014742.1"/>
    </source>
</evidence>
<evidence type="ECO:0000256" key="1">
    <source>
        <dbReference type="ARBA" id="ARBA00022786"/>
    </source>
</evidence>
<feature type="compositionally biased region" description="Basic residues" evidence="2">
    <location>
        <begin position="53"/>
        <end position="65"/>
    </location>
</feature>
<name>A0A8C9RAN2_SCLFO</name>
<dbReference type="GO" id="GO:0019005">
    <property type="term" value="C:SCF ubiquitin ligase complex"/>
    <property type="evidence" value="ECO:0007669"/>
    <property type="project" value="InterPro"/>
</dbReference>
<dbReference type="SUPFAM" id="SSF81383">
    <property type="entry name" value="F-box domain"/>
    <property type="match status" value="1"/>
</dbReference>
<dbReference type="InterPro" id="IPR047922">
    <property type="entry name" value="FBXL6_F-box"/>
</dbReference>
<dbReference type="AlphaFoldDB" id="A0A8C9RAN2"/>
<dbReference type="GeneTree" id="ENSGT00390000009358"/>
<accession>A0A8C9RAN2</accession>
<reference evidence="4" key="3">
    <citation type="submission" date="2025-09" db="UniProtKB">
        <authorList>
            <consortium name="Ensembl"/>
        </authorList>
    </citation>
    <scope>IDENTIFICATION</scope>
</reference>
<dbReference type="Gene3D" id="3.80.10.10">
    <property type="entry name" value="Ribonuclease Inhibitor"/>
    <property type="match status" value="1"/>
</dbReference>
<dbReference type="InterPro" id="IPR001810">
    <property type="entry name" value="F-box_dom"/>
</dbReference>
<dbReference type="RefSeq" id="XP_018605817.1">
    <property type="nucleotide sequence ID" value="XM_018750301.1"/>
</dbReference>
<evidence type="ECO:0000313" key="5">
    <source>
        <dbReference type="Proteomes" id="UP000694397"/>
    </source>
</evidence>